<evidence type="ECO:0000313" key="3">
    <source>
        <dbReference type="Proteomes" id="UP000194221"/>
    </source>
</evidence>
<protein>
    <recommendedName>
        <fullName evidence="4">Carboxypeptidase-like regulatory domain-containing protein</fullName>
    </recommendedName>
</protein>
<comment type="caution">
    <text evidence="2">The sequence shown here is derived from an EMBL/GenBank/DDBJ whole genome shotgun (WGS) entry which is preliminary data.</text>
</comment>
<name>A0A1Y2PG07_9FLAO</name>
<dbReference type="OrthoDB" id="1417583at2"/>
<proteinExistence type="predicted"/>
<feature type="signal peptide" evidence="1">
    <location>
        <begin position="1"/>
        <end position="18"/>
    </location>
</feature>
<dbReference type="SUPFAM" id="SSF49464">
    <property type="entry name" value="Carboxypeptidase regulatory domain-like"/>
    <property type="match status" value="1"/>
</dbReference>
<keyword evidence="3" id="KW-1185">Reference proteome</keyword>
<dbReference type="InParanoid" id="A0A1Y2PG07"/>
<dbReference type="RefSeq" id="WP_086029235.1">
    <property type="nucleotide sequence ID" value="NZ_LAPZ01000001.1"/>
</dbReference>
<dbReference type="Pfam" id="PF13715">
    <property type="entry name" value="CarbopepD_reg_2"/>
    <property type="match status" value="1"/>
</dbReference>
<dbReference type="Proteomes" id="UP000194221">
    <property type="component" value="Unassembled WGS sequence"/>
</dbReference>
<dbReference type="EMBL" id="LAPZ01000001">
    <property type="protein sequence ID" value="OSY89423.1"/>
    <property type="molecule type" value="Genomic_DNA"/>
</dbReference>
<evidence type="ECO:0000313" key="2">
    <source>
        <dbReference type="EMBL" id="OSY89423.1"/>
    </source>
</evidence>
<dbReference type="InterPro" id="IPR008969">
    <property type="entry name" value="CarboxyPept-like_regulatory"/>
</dbReference>
<evidence type="ECO:0008006" key="4">
    <source>
        <dbReference type="Google" id="ProtNLM"/>
    </source>
</evidence>
<organism evidence="2 3">
    <name type="scientific">Tenacibaculum holothuriorum</name>
    <dbReference type="NCBI Taxonomy" id="1635173"/>
    <lineage>
        <taxon>Bacteria</taxon>
        <taxon>Pseudomonadati</taxon>
        <taxon>Bacteroidota</taxon>
        <taxon>Flavobacteriia</taxon>
        <taxon>Flavobacteriales</taxon>
        <taxon>Flavobacteriaceae</taxon>
        <taxon>Tenacibaculum</taxon>
    </lineage>
</organism>
<accession>A0A1Y2PG07</accession>
<gene>
    <name evidence="2" type="ORF">WH52_01960</name>
</gene>
<keyword evidence="1" id="KW-0732">Signal</keyword>
<feature type="chain" id="PRO_5013073466" description="Carboxypeptidase-like regulatory domain-containing protein" evidence="1">
    <location>
        <begin position="19"/>
        <end position="265"/>
    </location>
</feature>
<sequence length="265" mass="30709">MKKRFLLLLLIITSITYAQDQRKTLFGIVYNAKGPLANAHIVNFTTNQATFSNEKGEYRLFAKPQDSIRYTSIGYKSIYEILTEKDFNTYRKRTTLEKQNYELDEVALIQKQLSGVLTSDLSKIKKNKLENAVAKATNFSDVKVSYEVNDDFIDKNVKPNVVQTIPNTFEGAGVSTSLGTKKLQQIKQLRKDLNFKESLPSKLLNELGEEFFFVELKIPVENYYHFLEYTNPLGIENLYKNNEVLKVINILRKEHKNYLKLIKKE</sequence>
<dbReference type="STRING" id="1635173.WH52_01960"/>
<evidence type="ECO:0000256" key="1">
    <source>
        <dbReference type="SAM" id="SignalP"/>
    </source>
</evidence>
<dbReference type="AlphaFoldDB" id="A0A1Y2PG07"/>
<reference evidence="2 3" key="1">
    <citation type="submission" date="2015-03" db="EMBL/GenBank/DDBJ databases">
        <title>Genome sequence of Tenacibaculum sp. S2-2, isolated from intestinal microbiota of sea cucumber, Apostichopus japonicas.</title>
        <authorList>
            <person name="Shao Z."/>
            <person name="Wang L."/>
            <person name="Li X."/>
        </authorList>
    </citation>
    <scope>NUCLEOTIDE SEQUENCE [LARGE SCALE GENOMIC DNA]</scope>
    <source>
        <strain evidence="2 3">S2-2</strain>
    </source>
</reference>